<evidence type="ECO:0000313" key="2">
    <source>
        <dbReference type="EMBL" id="VVC93616.1"/>
    </source>
</evidence>
<evidence type="ECO:0008006" key="4">
    <source>
        <dbReference type="Google" id="ProtNLM"/>
    </source>
</evidence>
<name>A0A5E4Q7S7_9NEOP</name>
<feature type="signal peptide" evidence="1">
    <location>
        <begin position="1"/>
        <end position="17"/>
    </location>
</feature>
<organism evidence="2 3">
    <name type="scientific">Leptidea sinapis</name>
    <dbReference type="NCBI Taxonomy" id="189913"/>
    <lineage>
        <taxon>Eukaryota</taxon>
        <taxon>Metazoa</taxon>
        <taxon>Ecdysozoa</taxon>
        <taxon>Arthropoda</taxon>
        <taxon>Hexapoda</taxon>
        <taxon>Insecta</taxon>
        <taxon>Pterygota</taxon>
        <taxon>Neoptera</taxon>
        <taxon>Endopterygota</taxon>
        <taxon>Lepidoptera</taxon>
        <taxon>Glossata</taxon>
        <taxon>Ditrysia</taxon>
        <taxon>Papilionoidea</taxon>
        <taxon>Pieridae</taxon>
        <taxon>Dismorphiinae</taxon>
        <taxon>Leptidea</taxon>
    </lineage>
</organism>
<proteinExistence type="predicted"/>
<dbReference type="AlphaFoldDB" id="A0A5E4Q7S7"/>
<gene>
    <name evidence="2" type="ORF">LSINAPIS_LOCUS5766</name>
</gene>
<dbReference type="EMBL" id="FZQP02001715">
    <property type="protein sequence ID" value="VVC93616.1"/>
    <property type="molecule type" value="Genomic_DNA"/>
</dbReference>
<sequence>MKFLALVFLLTVYYVQCRTTNTRNLHIASNNSQTEKISIDTDPQNKVKTEQMNAEVADSMSTLGPGKKQMVNSEDQKDKEFYIQPYTFQDILSGQADIWYSSINSMTMQSSDDAIKML</sequence>
<evidence type="ECO:0000256" key="1">
    <source>
        <dbReference type="SAM" id="SignalP"/>
    </source>
</evidence>
<feature type="chain" id="PRO_5022739901" description="Serpin domain-containing protein" evidence="1">
    <location>
        <begin position="18"/>
        <end position="118"/>
    </location>
</feature>
<dbReference type="Proteomes" id="UP000324832">
    <property type="component" value="Unassembled WGS sequence"/>
</dbReference>
<reference evidence="2 3" key="1">
    <citation type="submission" date="2017-07" db="EMBL/GenBank/DDBJ databases">
        <authorList>
            <person name="Talla V."/>
            <person name="Backstrom N."/>
        </authorList>
    </citation>
    <scope>NUCLEOTIDE SEQUENCE [LARGE SCALE GENOMIC DNA]</scope>
</reference>
<keyword evidence="1" id="KW-0732">Signal</keyword>
<evidence type="ECO:0000313" key="3">
    <source>
        <dbReference type="Proteomes" id="UP000324832"/>
    </source>
</evidence>
<accession>A0A5E4Q7S7</accession>
<protein>
    <recommendedName>
        <fullName evidence="4">Serpin domain-containing protein</fullName>
    </recommendedName>
</protein>
<keyword evidence="3" id="KW-1185">Reference proteome</keyword>